<evidence type="ECO:0000313" key="1">
    <source>
        <dbReference type="EMBL" id="ADV50973.1"/>
    </source>
</evidence>
<keyword evidence="2" id="KW-1185">Reference proteome</keyword>
<dbReference type="OrthoDB" id="719419at2"/>
<name>E6XA12_CELAD</name>
<evidence type="ECO:0000313" key="2">
    <source>
        <dbReference type="Proteomes" id="UP000008634"/>
    </source>
</evidence>
<dbReference type="AlphaFoldDB" id="E6XA12"/>
<gene>
    <name evidence="1" type="ordered locus">Celal_3718</name>
</gene>
<dbReference type="EMBL" id="CP002453">
    <property type="protein sequence ID" value="ADV50973.1"/>
    <property type="molecule type" value="Genomic_DNA"/>
</dbReference>
<dbReference type="KEGG" id="cao:Celal_3718"/>
<sequence>MASESKFIITSKHTFNPENYLVTVDAGSDLIIEIKDKEKYDKNILDNVEWIAQMIWKKPTFKREHLHEGLKGSKIYFNFPEPYDGGGLAWIEPVFPGEEPTNTAPNGYFINSKGLPRGIAKIEWREYQEDGLGKLIDSSEKKFGEAVQLHVYTRGLYGHNIKVKLRDYNNYDYDLNFEEAEKPEVFFKEITSEVRLFKDVTNTSAKVQKAIINIQIEPRWDYAGNYLKIGTLVTSELSKPFDSVSGDHEVYLRVRQPEPNEEIKPSPLAKSGNKPTVIENIPTDPAEYHPCRYEKITVDCKKERWDAPFDIYSKTDTSVNGEIHIPIVVGVDKNRKSLKFIIEKLKTDDCIYNKTKESHEFVAINDINIRNTIKSYNGNSEKLTNPESKSTLTLTNGISKISVGDAWSIVQKSRPPIIITSDYENFELELVYDYSRGGTSYLLTGFAETLIPTLTSNIQKYFLSFNSCAIKRNIVIEVYPDTKSTLQLGFNYSKSKFNDLTNIYHKTWELKKIEAEEERAKLKPVIESAKYYNVPDEANRKDKEQEDIINVADNNLSLVAKTKNKAKELSAKNALKNELISCDFAMMAEFDLEGKIDLSSEAEEVVDFIKTLVKLKDKIEGIFNGKDSDTNKKAPKDEGKLSDRLKSLDDILSKKKKSKKAKKKYSFNFIPPSIALSVSLSAKQPEDVIIPTVGTEIKAVLDFNPLFGFEITYDIYALLYKIKHPAVLAVVATLDVLDDVLGDNFDIDIDLVITSKIDIKLQGIINTASEDNMIQKTGTDAKVGGSIAGVLTAKTQVNGSTNILGFGQYDAYAELSGTGQIGIGIDFIIKADKTGIYLEPIFKFDGLIFKGTAKFGVSKAETEKADTKKKASLDKYKKAKQIINGTSEEDWKGADRELETRGVKIAETKAQSGIHYKVEGEMIVLEKGQWPKEGEPSPYRWYMKKFNTN</sequence>
<organism evidence="1 2">
    <name type="scientific">Cellulophaga algicola (strain DSM 14237 / IC166 / ACAM 630)</name>
    <dbReference type="NCBI Taxonomy" id="688270"/>
    <lineage>
        <taxon>Bacteria</taxon>
        <taxon>Pseudomonadati</taxon>
        <taxon>Bacteroidota</taxon>
        <taxon>Flavobacteriia</taxon>
        <taxon>Flavobacteriales</taxon>
        <taxon>Flavobacteriaceae</taxon>
        <taxon>Cellulophaga</taxon>
    </lineage>
</organism>
<dbReference type="Proteomes" id="UP000008634">
    <property type="component" value="Chromosome"/>
</dbReference>
<dbReference type="RefSeq" id="WP_013552423.1">
    <property type="nucleotide sequence ID" value="NC_014934.1"/>
</dbReference>
<dbReference type="HOGENOM" id="CLU_334570_0_0_10"/>
<accession>E6XA12</accession>
<reference evidence="1 2" key="1">
    <citation type="journal article" date="2010" name="Stand. Genomic Sci.">
        <title>Complete genome sequence of Cellulophaga algicola type strain (IC166).</title>
        <authorList>
            <person name="Abt B."/>
            <person name="Lu M."/>
            <person name="Misra M."/>
            <person name="Han C."/>
            <person name="Nolan M."/>
            <person name="Lucas S."/>
            <person name="Hammon N."/>
            <person name="Deshpande S."/>
            <person name="Cheng J.F."/>
            <person name="Tapia R."/>
            <person name="Goodwin L."/>
            <person name="Pitluck S."/>
            <person name="Liolios K."/>
            <person name="Pagani I."/>
            <person name="Ivanova N."/>
            <person name="Mavromatis K."/>
            <person name="Ovchinikova G."/>
            <person name="Pati A."/>
            <person name="Chen A."/>
            <person name="Palaniappan K."/>
            <person name="Land M."/>
            <person name="Hauser L."/>
            <person name="Chang Y.J."/>
            <person name="Jeffries C.D."/>
            <person name="Detter J.C."/>
            <person name="Brambilla E."/>
            <person name="Rohde M."/>
            <person name="Tindall B.J."/>
            <person name="Goker M."/>
            <person name="Woyke T."/>
            <person name="Bristow J."/>
            <person name="Eisen J.A."/>
            <person name="Markowitz V."/>
            <person name="Hugenholtz P."/>
            <person name="Kyrpides N.C."/>
            <person name="Klenk H.P."/>
            <person name="Lapidus A."/>
        </authorList>
    </citation>
    <scope>NUCLEOTIDE SEQUENCE [LARGE SCALE GENOMIC DNA]</scope>
    <source>
        <strain evidence="2">DSM 14237 / IC166 / ACAM 630</strain>
    </source>
</reference>
<proteinExistence type="predicted"/>
<dbReference type="STRING" id="688270.Celal_3718"/>
<dbReference type="eggNOG" id="ENOG502ZAPH">
    <property type="taxonomic scope" value="Bacteria"/>
</dbReference>
<protein>
    <submittedName>
        <fullName evidence="1">Uncharacterized protein</fullName>
    </submittedName>
</protein>